<gene>
    <name evidence="2" type="ORF">CLIT_10c03410</name>
</gene>
<dbReference type="InterPro" id="IPR053136">
    <property type="entry name" value="UTP_pyrophosphatase-like"/>
</dbReference>
<dbReference type="AlphaFoldDB" id="A0A069RF24"/>
<evidence type="ECO:0000313" key="2">
    <source>
        <dbReference type="EMBL" id="KDR95614.1"/>
    </source>
</evidence>
<proteinExistence type="predicted"/>
<feature type="domain" description="YgjP-like metallopeptidase" evidence="1">
    <location>
        <begin position="23"/>
        <end position="208"/>
    </location>
</feature>
<comment type="caution">
    <text evidence="2">The sequence shown here is derived from an EMBL/GenBank/DDBJ whole genome shotgun (WGS) entry which is preliminary data.</text>
</comment>
<dbReference type="Gene3D" id="3.30.2010.10">
    <property type="entry name" value="Metalloproteases ('zincins'), catalytic domain"/>
    <property type="match status" value="1"/>
</dbReference>
<accession>A0A069RF24</accession>
<dbReference type="RefSeq" id="WP_038263995.1">
    <property type="nucleotide sequence ID" value="NZ_FSRH01000006.1"/>
</dbReference>
<dbReference type="InterPro" id="IPR002725">
    <property type="entry name" value="YgjP-like_metallopeptidase"/>
</dbReference>
<dbReference type="PANTHER" id="PTHR30399">
    <property type="entry name" value="UNCHARACTERIZED PROTEIN YGJP"/>
    <property type="match status" value="1"/>
</dbReference>
<dbReference type="STRING" id="1121324.CLIT_10c03410"/>
<dbReference type="OrthoDB" id="9811177at2"/>
<dbReference type="eggNOG" id="COG1451">
    <property type="taxonomic scope" value="Bacteria"/>
</dbReference>
<dbReference type="CDD" id="cd07344">
    <property type="entry name" value="M48_yhfN_like"/>
    <property type="match status" value="1"/>
</dbReference>
<reference evidence="2 3" key="1">
    <citation type="submission" date="2014-03" db="EMBL/GenBank/DDBJ databases">
        <title>Genome sequence of Clostridium litorale W6, DSM 5388.</title>
        <authorList>
            <person name="Poehlein A."/>
            <person name="Jagirdar A."/>
            <person name="Khonsari B."/>
            <person name="Chibani C.M."/>
            <person name="Gutierrez Gutierrez D.A."/>
            <person name="Davydova E."/>
            <person name="Alghaithi H.S."/>
            <person name="Nair K.P."/>
            <person name="Dhamotharan K."/>
            <person name="Chandran L."/>
            <person name="G W."/>
            <person name="Daniel R."/>
        </authorList>
    </citation>
    <scope>NUCLEOTIDE SEQUENCE [LARGE SCALE GENOMIC DNA]</scope>
    <source>
        <strain evidence="2 3">W6</strain>
    </source>
</reference>
<sequence length="220" mass="25819">MRVEIENEIIEFHVEFGKRKKTVIQMDVLGFVRVKAPKGTSEETIKDIVRRNSKLILEKRNERLSALKKSEPKSYCDDETFLFMGRECPLEELVETEGLDECDLKKNLKKFYFAQCKKVTLERVKLYKSQLGVNPKSIEIVESIKKWGSCNSNKKITFNYSLVMAPIELIDYVVVHELCHLVHMNHDRSFWRLVGSIVPDYKEKIDQLAIYTRRISEQEV</sequence>
<dbReference type="Pfam" id="PF01863">
    <property type="entry name" value="YgjP-like"/>
    <property type="match status" value="1"/>
</dbReference>
<protein>
    <recommendedName>
        <fullName evidence="1">YgjP-like metallopeptidase domain-containing protein</fullName>
    </recommendedName>
</protein>
<name>A0A069RF24_PEPLI</name>
<dbReference type="Proteomes" id="UP000027946">
    <property type="component" value="Unassembled WGS sequence"/>
</dbReference>
<dbReference type="PANTHER" id="PTHR30399:SF1">
    <property type="entry name" value="UTP PYROPHOSPHATASE"/>
    <property type="match status" value="1"/>
</dbReference>
<dbReference type="EMBL" id="JJMM01000010">
    <property type="protein sequence ID" value="KDR95614.1"/>
    <property type="molecule type" value="Genomic_DNA"/>
</dbReference>
<keyword evidence="3" id="KW-1185">Reference proteome</keyword>
<organism evidence="2 3">
    <name type="scientific">Peptoclostridium litorale DSM 5388</name>
    <dbReference type="NCBI Taxonomy" id="1121324"/>
    <lineage>
        <taxon>Bacteria</taxon>
        <taxon>Bacillati</taxon>
        <taxon>Bacillota</taxon>
        <taxon>Clostridia</taxon>
        <taxon>Peptostreptococcales</taxon>
        <taxon>Peptoclostridiaceae</taxon>
        <taxon>Peptoclostridium</taxon>
    </lineage>
</organism>
<evidence type="ECO:0000313" key="3">
    <source>
        <dbReference type="Proteomes" id="UP000027946"/>
    </source>
</evidence>
<evidence type="ECO:0000259" key="1">
    <source>
        <dbReference type="Pfam" id="PF01863"/>
    </source>
</evidence>